<keyword evidence="4" id="KW-0067">ATP-binding</keyword>
<reference evidence="12 13" key="1">
    <citation type="submission" date="2017-04" db="EMBL/GenBank/DDBJ databases">
        <title>Draft genome sequence of Tuber borchii Vittad., a whitish edible truffle.</title>
        <authorList>
            <consortium name="DOE Joint Genome Institute"/>
            <person name="Murat C."/>
            <person name="Kuo A."/>
            <person name="Barry K.W."/>
            <person name="Clum A."/>
            <person name="Dockter R.B."/>
            <person name="Fauchery L."/>
            <person name="Iotti M."/>
            <person name="Kohler A."/>
            <person name="Labutti K."/>
            <person name="Lindquist E.A."/>
            <person name="Lipzen A."/>
            <person name="Ohm R.A."/>
            <person name="Wang M."/>
            <person name="Grigoriev I.V."/>
            <person name="Zambonelli A."/>
            <person name="Martin F.M."/>
        </authorList>
    </citation>
    <scope>NUCLEOTIDE SEQUENCE [LARGE SCALE GENOMIC DNA]</scope>
    <source>
        <strain evidence="12 13">Tbo3840</strain>
    </source>
</reference>
<sequence>MAVKTTDQHMGENRGVPLRLLRRRSNISSANKSNNLGPFEETSPRYRLVGDSEKRGWSYIPARPVDPESSISESGEADKYSCFGDSDDEERCKPVVPLFKLQNRRVEQEESRNNNRESGSRRVESIEVPGRNDGRTPLGLRALQSMNDLRPGMIQDNIASAFDPRKLRGVKSQPFPYPGRRQPRVDERSPSPLREEDEAASEKSDHQEFRLDSCKLQSFFHDGFIKHVVWRSKSQCEITEWSRSRILGRGAFGTVWLEKERRQGTLRAVKEMRKDVIGQEYNREILAMAKLKKYEKFFVQFFGWFEDPQCIYLAMEYIPLGDLDQCFRKKTFSEARAKVLTSQLLQGLAIMHENGFTHRDLKPQNIFLVTYSPLWVKIGDFGVTKRIIHDETALRTSVWTMHYGAPETVGLTDVETSIYTNSVDLWSLGCVVHKALTNTTPFTNMRTFSAFCHQLVVFPSAKLYESGVSHSGADLVVKLMALDPALRPTAKEALELEWLKPKKVAIETGSGVGAGFPGKSPRLPPPTLPSQPPQRVPSPVARCTCSRCLQASDYA</sequence>
<evidence type="ECO:0000313" key="13">
    <source>
        <dbReference type="Proteomes" id="UP000244722"/>
    </source>
</evidence>
<keyword evidence="3 12" id="KW-0418">Kinase</keyword>
<proteinExistence type="inferred from homology"/>
<keyword evidence="2" id="KW-0547">Nucleotide-binding</keyword>
<keyword evidence="13" id="KW-1185">Reference proteome</keyword>
<dbReference type="Proteomes" id="UP000244722">
    <property type="component" value="Unassembled WGS sequence"/>
</dbReference>
<evidence type="ECO:0000256" key="4">
    <source>
        <dbReference type="ARBA" id="ARBA00022840"/>
    </source>
</evidence>
<evidence type="ECO:0000256" key="7">
    <source>
        <dbReference type="ARBA" id="ARBA00049014"/>
    </source>
</evidence>
<dbReference type="STRING" id="42251.A0A2T6ZZA0"/>
<dbReference type="PANTHER" id="PTHR48013">
    <property type="entry name" value="DUAL SPECIFICITY MITOGEN-ACTIVATED PROTEIN KINASE KINASE 5-RELATED"/>
    <property type="match status" value="1"/>
</dbReference>
<dbReference type="Gene3D" id="1.10.510.10">
    <property type="entry name" value="Transferase(Phosphotransferase) domain 1"/>
    <property type="match status" value="1"/>
</dbReference>
<dbReference type="PROSITE" id="PS00108">
    <property type="entry name" value="PROTEIN_KINASE_ST"/>
    <property type="match status" value="1"/>
</dbReference>
<feature type="compositionally biased region" description="Basic and acidic residues" evidence="10">
    <location>
        <begin position="104"/>
        <end position="134"/>
    </location>
</feature>
<dbReference type="Pfam" id="PF00069">
    <property type="entry name" value="Pkinase"/>
    <property type="match status" value="1"/>
</dbReference>
<evidence type="ECO:0000259" key="11">
    <source>
        <dbReference type="PROSITE" id="PS50011"/>
    </source>
</evidence>
<dbReference type="InterPro" id="IPR008271">
    <property type="entry name" value="Ser/Thr_kinase_AS"/>
</dbReference>
<dbReference type="SUPFAM" id="SSF56112">
    <property type="entry name" value="Protein kinase-like (PK-like)"/>
    <property type="match status" value="1"/>
</dbReference>
<dbReference type="SMART" id="SM00220">
    <property type="entry name" value="S_TKc"/>
    <property type="match status" value="1"/>
</dbReference>
<accession>A0A2T6ZZA0</accession>
<evidence type="ECO:0000256" key="5">
    <source>
        <dbReference type="ARBA" id="ARBA00038035"/>
    </source>
</evidence>
<feature type="region of interest" description="Disordered" evidence="10">
    <location>
        <begin position="24"/>
        <end position="44"/>
    </location>
</feature>
<evidence type="ECO:0000256" key="2">
    <source>
        <dbReference type="ARBA" id="ARBA00022741"/>
    </source>
</evidence>
<organism evidence="12 13">
    <name type="scientific">Tuber borchii</name>
    <name type="common">White truffle</name>
    <dbReference type="NCBI Taxonomy" id="42251"/>
    <lineage>
        <taxon>Eukaryota</taxon>
        <taxon>Fungi</taxon>
        <taxon>Dikarya</taxon>
        <taxon>Ascomycota</taxon>
        <taxon>Pezizomycotina</taxon>
        <taxon>Pezizomycetes</taxon>
        <taxon>Pezizales</taxon>
        <taxon>Tuberaceae</taxon>
        <taxon>Tuber</taxon>
    </lineage>
</organism>
<comment type="caution">
    <text evidence="12">The sequence shown here is derived from an EMBL/GenBank/DDBJ whole genome shotgun (WGS) entry which is preliminary data.</text>
</comment>
<feature type="region of interest" description="Disordered" evidence="10">
    <location>
        <begin position="165"/>
        <end position="206"/>
    </location>
</feature>
<dbReference type="OrthoDB" id="4772757at2759"/>
<feature type="domain" description="Protein kinase" evidence="11">
    <location>
        <begin position="241"/>
        <end position="499"/>
    </location>
</feature>
<evidence type="ECO:0000256" key="9">
    <source>
        <dbReference type="ARBA" id="ARBA00051693"/>
    </source>
</evidence>
<feature type="region of interest" description="Disordered" evidence="10">
    <location>
        <begin position="510"/>
        <end position="540"/>
    </location>
</feature>
<protein>
    <recommendedName>
        <fullName evidence="6">mitogen-activated protein kinase kinase</fullName>
        <ecNumber evidence="6">2.7.12.2</ecNumber>
    </recommendedName>
</protein>
<dbReference type="EC" id="2.7.12.2" evidence="6"/>
<comment type="catalytic activity">
    <reaction evidence="7">
        <text>L-seryl-[protein] + ATP = O-phospho-L-seryl-[protein] + ADP + H(+)</text>
        <dbReference type="Rhea" id="RHEA:17989"/>
        <dbReference type="Rhea" id="RHEA-COMP:9863"/>
        <dbReference type="Rhea" id="RHEA-COMP:11604"/>
        <dbReference type="ChEBI" id="CHEBI:15378"/>
        <dbReference type="ChEBI" id="CHEBI:29999"/>
        <dbReference type="ChEBI" id="CHEBI:30616"/>
        <dbReference type="ChEBI" id="CHEBI:83421"/>
        <dbReference type="ChEBI" id="CHEBI:456216"/>
        <dbReference type="EC" id="2.7.12.2"/>
    </reaction>
</comment>
<evidence type="ECO:0000313" key="12">
    <source>
        <dbReference type="EMBL" id="PUU80811.1"/>
    </source>
</evidence>
<evidence type="ECO:0000256" key="10">
    <source>
        <dbReference type="SAM" id="MobiDB-lite"/>
    </source>
</evidence>
<dbReference type="PANTHER" id="PTHR48013:SF9">
    <property type="entry name" value="DUAL SPECIFICITY MITOGEN-ACTIVATED PROTEIN KINASE KINASE 5"/>
    <property type="match status" value="1"/>
</dbReference>
<dbReference type="EMBL" id="NESQ01000056">
    <property type="protein sequence ID" value="PUU80811.1"/>
    <property type="molecule type" value="Genomic_DNA"/>
</dbReference>
<evidence type="ECO:0000256" key="3">
    <source>
        <dbReference type="ARBA" id="ARBA00022777"/>
    </source>
</evidence>
<feature type="compositionally biased region" description="Pro residues" evidence="10">
    <location>
        <begin position="522"/>
        <end position="536"/>
    </location>
</feature>
<evidence type="ECO:0000256" key="1">
    <source>
        <dbReference type="ARBA" id="ARBA00022679"/>
    </source>
</evidence>
<dbReference type="PROSITE" id="PS50011">
    <property type="entry name" value="PROTEIN_KINASE_DOM"/>
    <property type="match status" value="1"/>
</dbReference>
<dbReference type="InterPro" id="IPR011009">
    <property type="entry name" value="Kinase-like_dom_sf"/>
</dbReference>
<gene>
    <name evidence="12" type="ORF">B9Z19DRAFT_1078489</name>
</gene>
<name>A0A2T6ZZA0_TUBBO</name>
<dbReference type="GO" id="GO:0004708">
    <property type="term" value="F:MAP kinase kinase activity"/>
    <property type="evidence" value="ECO:0007669"/>
    <property type="project" value="UniProtKB-EC"/>
</dbReference>
<feature type="region of interest" description="Disordered" evidence="10">
    <location>
        <begin position="104"/>
        <end position="138"/>
    </location>
</feature>
<comment type="similarity">
    <text evidence="5">Belongs to the protein kinase superfamily. STE Ser/Thr protein kinase family. MAP kinase kinase subfamily.</text>
</comment>
<comment type="catalytic activity">
    <reaction evidence="9">
        <text>L-tyrosyl-[protein] + ATP = O-phospho-L-tyrosyl-[protein] + ADP + H(+)</text>
        <dbReference type="Rhea" id="RHEA:10596"/>
        <dbReference type="Rhea" id="RHEA-COMP:10136"/>
        <dbReference type="Rhea" id="RHEA-COMP:20101"/>
        <dbReference type="ChEBI" id="CHEBI:15378"/>
        <dbReference type="ChEBI" id="CHEBI:30616"/>
        <dbReference type="ChEBI" id="CHEBI:46858"/>
        <dbReference type="ChEBI" id="CHEBI:61978"/>
        <dbReference type="ChEBI" id="CHEBI:456216"/>
        <dbReference type="EC" id="2.7.12.2"/>
    </reaction>
</comment>
<evidence type="ECO:0000256" key="8">
    <source>
        <dbReference type="ARBA" id="ARBA00049299"/>
    </source>
</evidence>
<feature type="region of interest" description="Disordered" evidence="10">
    <location>
        <begin position="57"/>
        <end position="89"/>
    </location>
</feature>
<feature type="compositionally biased region" description="Polar residues" evidence="10">
    <location>
        <begin position="26"/>
        <end position="36"/>
    </location>
</feature>
<dbReference type="GO" id="GO:0005524">
    <property type="term" value="F:ATP binding"/>
    <property type="evidence" value="ECO:0007669"/>
    <property type="project" value="UniProtKB-KW"/>
</dbReference>
<dbReference type="AlphaFoldDB" id="A0A2T6ZZA0"/>
<keyword evidence="1" id="KW-0808">Transferase</keyword>
<dbReference type="InterPro" id="IPR000719">
    <property type="entry name" value="Prot_kinase_dom"/>
</dbReference>
<comment type="catalytic activity">
    <reaction evidence="8">
        <text>L-threonyl-[protein] + ATP = O-phospho-L-threonyl-[protein] + ADP + H(+)</text>
        <dbReference type="Rhea" id="RHEA:46608"/>
        <dbReference type="Rhea" id="RHEA-COMP:11060"/>
        <dbReference type="Rhea" id="RHEA-COMP:11605"/>
        <dbReference type="ChEBI" id="CHEBI:15378"/>
        <dbReference type="ChEBI" id="CHEBI:30013"/>
        <dbReference type="ChEBI" id="CHEBI:30616"/>
        <dbReference type="ChEBI" id="CHEBI:61977"/>
        <dbReference type="ChEBI" id="CHEBI:456216"/>
        <dbReference type="EC" id="2.7.12.2"/>
    </reaction>
</comment>
<evidence type="ECO:0000256" key="6">
    <source>
        <dbReference type="ARBA" id="ARBA00038999"/>
    </source>
</evidence>